<keyword evidence="1" id="KW-0472">Membrane</keyword>
<evidence type="ECO:0000313" key="2">
    <source>
        <dbReference type="EMBL" id="MSS59374.1"/>
    </source>
</evidence>
<proteinExistence type="predicted"/>
<accession>A0A7X2TG18</accession>
<organism evidence="2 3">
    <name type="scientific">Stecheria intestinalis</name>
    <dbReference type="NCBI Taxonomy" id="2606630"/>
    <lineage>
        <taxon>Bacteria</taxon>
        <taxon>Bacillati</taxon>
        <taxon>Bacillota</taxon>
        <taxon>Erysipelotrichia</taxon>
        <taxon>Erysipelotrichales</taxon>
        <taxon>Erysipelotrichaceae</taxon>
        <taxon>Stecheria</taxon>
    </lineage>
</organism>
<protein>
    <submittedName>
        <fullName evidence="2">Uncharacterized protein</fullName>
    </submittedName>
</protein>
<evidence type="ECO:0000313" key="3">
    <source>
        <dbReference type="Proteomes" id="UP000461880"/>
    </source>
</evidence>
<name>A0A7X2TG18_9FIRM</name>
<reference evidence="2 3" key="1">
    <citation type="submission" date="2019-08" db="EMBL/GenBank/DDBJ databases">
        <title>In-depth cultivation of the pig gut microbiome towards novel bacterial diversity and tailored functional studies.</title>
        <authorList>
            <person name="Wylensek D."/>
            <person name="Hitch T.C.A."/>
            <person name="Clavel T."/>
        </authorList>
    </citation>
    <scope>NUCLEOTIDE SEQUENCE [LARGE SCALE GENOMIC DNA]</scope>
    <source>
        <strain evidence="2 3">Oil+RF-744-GAM-WT-6</strain>
    </source>
</reference>
<dbReference type="Proteomes" id="UP000461880">
    <property type="component" value="Unassembled WGS sequence"/>
</dbReference>
<feature type="transmembrane region" description="Helical" evidence="1">
    <location>
        <begin position="6"/>
        <end position="22"/>
    </location>
</feature>
<dbReference type="AlphaFoldDB" id="A0A7X2TG18"/>
<keyword evidence="1" id="KW-1133">Transmembrane helix</keyword>
<feature type="transmembrane region" description="Helical" evidence="1">
    <location>
        <begin position="101"/>
        <end position="119"/>
    </location>
</feature>
<keyword evidence="1" id="KW-0812">Transmembrane</keyword>
<feature type="transmembrane region" description="Helical" evidence="1">
    <location>
        <begin position="43"/>
        <end position="64"/>
    </location>
</feature>
<gene>
    <name evidence="2" type="ORF">FYJ51_10780</name>
</gene>
<comment type="caution">
    <text evidence="2">The sequence shown here is derived from an EMBL/GenBank/DDBJ whole genome shotgun (WGS) entry which is preliminary data.</text>
</comment>
<sequence>MKYLAGFALPFVILLFLMYFVRGQKPVTYDERQTAVRSTAYKYALITGVLAGFAASFLLDLRLLPMDGSFALITVSSLMICIYVVYSIWKGVFFGISGSWKRWALVICILGVTNFFIGITKILQEGLPEGILTSNNTDIITGTLFLIIFAAAILSSRKMNDEDQ</sequence>
<feature type="transmembrane region" description="Helical" evidence="1">
    <location>
        <begin position="70"/>
        <end position="89"/>
    </location>
</feature>
<keyword evidence="3" id="KW-1185">Reference proteome</keyword>
<dbReference type="EMBL" id="VUMN01000029">
    <property type="protein sequence ID" value="MSS59374.1"/>
    <property type="molecule type" value="Genomic_DNA"/>
</dbReference>
<feature type="transmembrane region" description="Helical" evidence="1">
    <location>
        <begin position="139"/>
        <end position="156"/>
    </location>
</feature>
<dbReference type="RefSeq" id="WP_154505595.1">
    <property type="nucleotide sequence ID" value="NZ_VUMN01000029.1"/>
</dbReference>
<evidence type="ECO:0000256" key="1">
    <source>
        <dbReference type="SAM" id="Phobius"/>
    </source>
</evidence>